<sequence length="698" mass="78386">MPQLAIAKEFLAEFANLEKPVRRAVQEAIDKFAHHTHAGLHLEKLHGGADPRIRTIRIDRFWRGVVLAPESGDIYCLLRVLPHDDAIAYATSRRFTVNQVLGVLEVRDEKQLRTMSETLEMAAGAIRSPRLFDHVKDSQLRWLGIDDQVLPIVRLLVREAHLDALQHLLPELQYDALVALASGMSPEEAWEEIAKNLVDAERPESVEPEDLPAAIERTPAQVTLVDGPEELAKILRPPFALWRIFLHPAQRRIAYRDTYPGSVMITGGAGTGKTVTALHRAAHLARRYGDGLPILMTTYGRPLASELGRQLDQLIEDPGERGRIEILTTDQLAARILRERLGRSGETMDDRPLRDFADGLRLHPDYSGEFLVDEWEGVLLAQDITDYPDYENAKRTGRGVSLPTSKRPAVWAAIKTLIERLRAEDQRSYLQTADEAARILRETGETPYRHIIVDEAQDLHPAQWRLLRAAVPTGPDDLFLVGDPHQRIKQHRVSMRDTGVNIVGRTQRLTVSYRTTQEILDWAVRVLGLAPADELDGWPDSLDGYESPMHGRRPIVRRFKSWNEECEAVVTQVRSWLADGVEPGAIAVAARVNARANDVRSRFEALGIQTENPTGHGRHVRVGSMHSLKGLEFQCVAVVGVEEGLVPHPKALVPPEVDKASHRESLQRERCVLYVACTRARDRLYVSHSGPPSPFLPR</sequence>
<dbReference type="AlphaFoldDB" id="A0A238X2Y5"/>
<evidence type="ECO:0000256" key="2">
    <source>
        <dbReference type="ARBA" id="ARBA00022801"/>
    </source>
</evidence>
<keyword evidence="2 9" id="KW-0378">Hydrolase</keyword>
<dbReference type="RefSeq" id="WP_089311558.1">
    <property type="nucleotide sequence ID" value="NZ_FZNP01000003.1"/>
</dbReference>
<feature type="binding site" evidence="9">
    <location>
        <begin position="267"/>
        <end position="274"/>
    </location>
    <ligand>
        <name>ATP</name>
        <dbReference type="ChEBI" id="CHEBI:30616"/>
    </ligand>
</feature>
<evidence type="ECO:0000313" key="11">
    <source>
        <dbReference type="EMBL" id="SNR52199.1"/>
    </source>
</evidence>
<protein>
    <recommendedName>
        <fullName evidence="7">DNA 3'-5' helicase</fullName>
        <ecNumber evidence="7">5.6.2.4</ecNumber>
    </recommendedName>
</protein>
<dbReference type="InterPro" id="IPR000212">
    <property type="entry name" value="DNA_helicase_UvrD/REP"/>
</dbReference>
<gene>
    <name evidence="11" type="ORF">SAMN06265355_103530</name>
</gene>
<dbReference type="OrthoDB" id="3196525at2"/>
<dbReference type="Pfam" id="PF13361">
    <property type="entry name" value="UvrD_C"/>
    <property type="match status" value="1"/>
</dbReference>
<dbReference type="GO" id="GO:0016887">
    <property type="term" value="F:ATP hydrolysis activity"/>
    <property type="evidence" value="ECO:0007669"/>
    <property type="project" value="RHEA"/>
</dbReference>
<dbReference type="GO" id="GO:0003677">
    <property type="term" value="F:DNA binding"/>
    <property type="evidence" value="ECO:0007669"/>
    <property type="project" value="InterPro"/>
</dbReference>
<comment type="catalytic activity">
    <reaction evidence="8">
        <text>ATP + H2O = ADP + phosphate + H(+)</text>
        <dbReference type="Rhea" id="RHEA:13065"/>
        <dbReference type="ChEBI" id="CHEBI:15377"/>
        <dbReference type="ChEBI" id="CHEBI:15378"/>
        <dbReference type="ChEBI" id="CHEBI:30616"/>
        <dbReference type="ChEBI" id="CHEBI:43474"/>
        <dbReference type="ChEBI" id="CHEBI:456216"/>
        <dbReference type="EC" id="5.6.2.4"/>
    </reaction>
</comment>
<dbReference type="InterPro" id="IPR014017">
    <property type="entry name" value="DNA_helicase_UvrD-like_C"/>
</dbReference>
<keyword evidence="12" id="KW-1185">Reference proteome</keyword>
<dbReference type="EMBL" id="FZNP01000003">
    <property type="protein sequence ID" value="SNR52199.1"/>
    <property type="molecule type" value="Genomic_DNA"/>
</dbReference>
<name>A0A238X2Y5_9ACTN</name>
<reference evidence="12" key="1">
    <citation type="submission" date="2017-06" db="EMBL/GenBank/DDBJ databases">
        <authorList>
            <person name="Varghese N."/>
            <person name="Submissions S."/>
        </authorList>
    </citation>
    <scope>NUCLEOTIDE SEQUENCE [LARGE SCALE GENOMIC DNA]</scope>
    <source>
        <strain evidence="12">DSM 44485</strain>
    </source>
</reference>
<feature type="domain" description="UvrD-like helicase ATP-binding" evidence="10">
    <location>
        <begin position="246"/>
        <end position="516"/>
    </location>
</feature>
<evidence type="ECO:0000256" key="7">
    <source>
        <dbReference type="ARBA" id="ARBA00034808"/>
    </source>
</evidence>
<accession>A0A238X2Y5</accession>
<dbReference type="Gene3D" id="3.40.50.300">
    <property type="entry name" value="P-loop containing nucleotide triphosphate hydrolases"/>
    <property type="match status" value="2"/>
</dbReference>
<evidence type="ECO:0000256" key="3">
    <source>
        <dbReference type="ARBA" id="ARBA00022806"/>
    </source>
</evidence>
<evidence type="ECO:0000256" key="9">
    <source>
        <dbReference type="PROSITE-ProRule" id="PRU00560"/>
    </source>
</evidence>
<evidence type="ECO:0000313" key="12">
    <source>
        <dbReference type="Proteomes" id="UP000198420"/>
    </source>
</evidence>
<dbReference type="PROSITE" id="PS51198">
    <property type="entry name" value="UVRD_HELICASE_ATP_BIND"/>
    <property type="match status" value="1"/>
</dbReference>
<dbReference type="InterPro" id="IPR014016">
    <property type="entry name" value="UvrD-like_ATP-bd"/>
</dbReference>
<proteinExistence type="predicted"/>
<keyword evidence="4 9" id="KW-0067">ATP-binding</keyword>
<dbReference type="Pfam" id="PF00580">
    <property type="entry name" value="UvrD-helicase"/>
    <property type="match status" value="1"/>
</dbReference>
<dbReference type="PANTHER" id="PTHR11070:SF45">
    <property type="entry name" value="DNA 3'-5' HELICASE"/>
    <property type="match status" value="1"/>
</dbReference>
<evidence type="ECO:0000256" key="6">
    <source>
        <dbReference type="ARBA" id="ARBA00034617"/>
    </source>
</evidence>
<evidence type="ECO:0000256" key="4">
    <source>
        <dbReference type="ARBA" id="ARBA00022840"/>
    </source>
</evidence>
<evidence type="ECO:0000256" key="8">
    <source>
        <dbReference type="ARBA" id="ARBA00048988"/>
    </source>
</evidence>
<evidence type="ECO:0000256" key="1">
    <source>
        <dbReference type="ARBA" id="ARBA00022741"/>
    </source>
</evidence>
<dbReference type="SUPFAM" id="SSF52540">
    <property type="entry name" value="P-loop containing nucleoside triphosphate hydrolases"/>
    <property type="match status" value="1"/>
</dbReference>
<dbReference type="GO" id="GO:0000725">
    <property type="term" value="P:recombinational repair"/>
    <property type="evidence" value="ECO:0007669"/>
    <property type="project" value="TreeGrafter"/>
</dbReference>
<organism evidence="11 12">
    <name type="scientific">Actinomadura mexicana</name>
    <dbReference type="NCBI Taxonomy" id="134959"/>
    <lineage>
        <taxon>Bacteria</taxon>
        <taxon>Bacillati</taxon>
        <taxon>Actinomycetota</taxon>
        <taxon>Actinomycetes</taxon>
        <taxon>Streptosporangiales</taxon>
        <taxon>Thermomonosporaceae</taxon>
        <taxon>Actinomadura</taxon>
    </lineage>
</organism>
<dbReference type="EC" id="5.6.2.4" evidence="7"/>
<dbReference type="GO" id="GO:0043138">
    <property type="term" value="F:3'-5' DNA helicase activity"/>
    <property type="evidence" value="ECO:0007669"/>
    <property type="project" value="UniProtKB-EC"/>
</dbReference>
<evidence type="ECO:0000256" key="5">
    <source>
        <dbReference type="ARBA" id="ARBA00023235"/>
    </source>
</evidence>
<comment type="catalytic activity">
    <reaction evidence="6">
        <text>Couples ATP hydrolysis with the unwinding of duplex DNA by translocating in the 3'-5' direction.</text>
        <dbReference type="EC" id="5.6.2.4"/>
    </reaction>
</comment>
<keyword evidence="5" id="KW-0413">Isomerase</keyword>
<evidence type="ECO:0000259" key="10">
    <source>
        <dbReference type="PROSITE" id="PS51198"/>
    </source>
</evidence>
<dbReference type="GO" id="GO:0005524">
    <property type="term" value="F:ATP binding"/>
    <property type="evidence" value="ECO:0007669"/>
    <property type="project" value="UniProtKB-UniRule"/>
</dbReference>
<keyword evidence="3 9" id="KW-0347">Helicase</keyword>
<keyword evidence="1 9" id="KW-0547">Nucleotide-binding</keyword>
<dbReference type="Proteomes" id="UP000198420">
    <property type="component" value="Unassembled WGS sequence"/>
</dbReference>
<dbReference type="InterPro" id="IPR027417">
    <property type="entry name" value="P-loop_NTPase"/>
</dbReference>
<dbReference type="PANTHER" id="PTHR11070">
    <property type="entry name" value="UVRD / RECB / PCRA DNA HELICASE FAMILY MEMBER"/>
    <property type="match status" value="1"/>
</dbReference>